<reference evidence="5 6" key="1">
    <citation type="journal article" date="2019" name="Emerg. Microbes Infect.">
        <title>Comprehensive subspecies identification of 175 nontuberculous mycobacteria species based on 7547 genomic profiles.</title>
        <authorList>
            <person name="Matsumoto Y."/>
            <person name="Kinjo T."/>
            <person name="Motooka D."/>
            <person name="Nabeya D."/>
            <person name="Jung N."/>
            <person name="Uechi K."/>
            <person name="Horii T."/>
            <person name="Iida T."/>
            <person name="Fujita J."/>
            <person name="Nakamura S."/>
        </authorList>
    </citation>
    <scope>NUCLEOTIDE SEQUENCE [LARGE SCALE GENOMIC DNA]</scope>
    <source>
        <strain evidence="5 6">JCM 6375</strain>
    </source>
</reference>
<name>A0AAD1HBM1_9MYCO</name>
<evidence type="ECO:0000256" key="3">
    <source>
        <dbReference type="SAM" id="MobiDB-lite"/>
    </source>
</evidence>
<dbReference type="EMBL" id="AP022560">
    <property type="protein sequence ID" value="BBX00968.1"/>
    <property type="molecule type" value="Genomic_DNA"/>
</dbReference>
<dbReference type="PANTHER" id="PTHR30055">
    <property type="entry name" value="HTH-TYPE TRANSCRIPTIONAL REGULATOR RUTR"/>
    <property type="match status" value="1"/>
</dbReference>
<keyword evidence="1 2" id="KW-0238">DNA-binding</keyword>
<dbReference type="InterPro" id="IPR001647">
    <property type="entry name" value="HTH_TetR"/>
</dbReference>
<dbReference type="InterPro" id="IPR050109">
    <property type="entry name" value="HTH-type_TetR-like_transc_reg"/>
</dbReference>
<feature type="DNA-binding region" description="H-T-H motif" evidence="2">
    <location>
        <begin position="65"/>
        <end position="84"/>
    </location>
</feature>
<evidence type="ECO:0000256" key="2">
    <source>
        <dbReference type="PROSITE-ProRule" id="PRU00335"/>
    </source>
</evidence>
<proteinExistence type="predicted"/>
<dbReference type="Proteomes" id="UP000466681">
    <property type="component" value="Chromosome"/>
</dbReference>
<feature type="region of interest" description="Disordered" evidence="3">
    <location>
        <begin position="1"/>
        <end position="37"/>
    </location>
</feature>
<evidence type="ECO:0000256" key="1">
    <source>
        <dbReference type="ARBA" id="ARBA00023125"/>
    </source>
</evidence>
<accession>A0AAD1HBM1</accession>
<evidence type="ECO:0000259" key="4">
    <source>
        <dbReference type="PROSITE" id="PS50977"/>
    </source>
</evidence>
<evidence type="ECO:0000313" key="6">
    <source>
        <dbReference type="Proteomes" id="UP000466681"/>
    </source>
</evidence>
<dbReference type="GO" id="GO:0003700">
    <property type="term" value="F:DNA-binding transcription factor activity"/>
    <property type="evidence" value="ECO:0007669"/>
    <property type="project" value="TreeGrafter"/>
</dbReference>
<dbReference type="GO" id="GO:0000976">
    <property type="term" value="F:transcription cis-regulatory region binding"/>
    <property type="evidence" value="ECO:0007669"/>
    <property type="project" value="TreeGrafter"/>
</dbReference>
<dbReference type="SUPFAM" id="SSF48498">
    <property type="entry name" value="Tetracyclin repressor-like, C-terminal domain"/>
    <property type="match status" value="1"/>
</dbReference>
<dbReference type="Pfam" id="PF00440">
    <property type="entry name" value="TetR_N"/>
    <property type="match status" value="1"/>
</dbReference>
<dbReference type="KEGG" id="mmor:MMOR_19040"/>
<dbReference type="Gene3D" id="1.10.357.10">
    <property type="entry name" value="Tetracycline Repressor, domain 2"/>
    <property type="match status" value="1"/>
</dbReference>
<feature type="compositionally biased region" description="Basic and acidic residues" evidence="3">
    <location>
        <begin position="21"/>
        <end position="37"/>
    </location>
</feature>
<dbReference type="SUPFAM" id="SSF46689">
    <property type="entry name" value="Homeodomain-like"/>
    <property type="match status" value="1"/>
</dbReference>
<dbReference type="PROSITE" id="PS50977">
    <property type="entry name" value="HTH_TETR_2"/>
    <property type="match status" value="1"/>
</dbReference>
<organism evidence="5 6">
    <name type="scientific">Mycolicibacterium moriokaense</name>
    <dbReference type="NCBI Taxonomy" id="39691"/>
    <lineage>
        <taxon>Bacteria</taxon>
        <taxon>Bacillati</taxon>
        <taxon>Actinomycetota</taxon>
        <taxon>Actinomycetes</taxon>
        <taxon>Mycobacteriales</taxon>
        <taxon>Mycobacteriaceae</taxon>
        <taxon>Mycolicibacterium</taxon>
    </lineage>
</organism>
<evidence type="ECO:0000313" key="5">
    <source>
        <dbReference type="EMBL" id="BBX00968.1"/>
    </source>
</evidence>
<feature type="domain" description="HTH tetR-type" evidence="4">
    <location>
        <begin position="42"/>
        <end position="102"/>
    </location>
</feature>
<sequence length="238" mass="26546">MAEDRESTAPSGELPVVGQRQETRWRKRSAERATRQVRTKAEARSDHFLKIALDLLSEGGTDNLSVRKVVDRSGMSLRSFYQSFSGTDDLFLAIYEEATLGGLDRQLDAVAKAGDDPMDRLRAFMEAEWIVLEQSSEMLRRSLVVYHHRLSETKPAELAALLEPQHAALTELLGQCRARGLRGPDLDDSVTASLLIHLMMEMLQARVLSFEVGANSISADRVWEFVQSAFFTAGDECG</sequence>
<gene>
    <name evidence="5" type="ORF">MMOR_19040</name>
</gene>
<dbReference type="AlphaFoldDB" id="A0AAD1HBM1"/>
<dbReference type="InterPro" id="IPR009057">
    <property type="entry name" value="Homeodomain-like_sf"/>
</dbReference>
<keyword evidence="6" id="KW-1185">Reference proteome</keyword>
<dbReference type="PANTHER" id="PTHR30055:SF226">
    <property type="entry name" value="HTH-TYPE TRANSCRIPTIONAL REGULATOR PKSA"/>
    <property type="match status" value="1"/>
</dbReference>
<dbReference type="InterPro" id="IPR036271">
    <property type="entry name" value="Tet_transcr_reg_TetR-rel_C_sf"/>
</dbReference>
<dbReference type="RefSeq" id="WP_083156772.1">
    <property type="nucleotide sequence ID" value="NZ_AP022560.1"/>
</dbReference>
<protein>
    <submittedName>
        <fullName evidence="5">TetR family transcriptional regulator</fullName>
    </submittedName>
</protein>